<dbReference type="Proteomes" id="UP000481861">
    <property type="component" value="Unassembled WGS sequence"/>
</dbReference>
<keyword evidence="7" id="KW-1185">Reference proteome</keyword>
<comment type="similarity">
    <text evidence="2 4">Belongs to the eukaryotic RPC7 RNA polymerase subunit family.</text>
</comment>
<dbReference type="GO" id="GO:0006383">
    <property type="term" value="P:transcription by RNA polymerase III"/>
    <property type="evidence" value="ECO:0007669"/>
    <property type="project" value="UniProtKB-UniRule"/>
</dbReference>
<evidence type="ECO:0000256" key="3">
    <source>
        <dbReference type="ARBA" id="ARBA00023242"/>
    </source>
</evidence>
<feature type="compositionally biased region" description="Basic and acidic residues" evidence="5">
    <location>
        <begin position="40"/>
        <end position="50"/>
    </location>
</feature>
<evidence type="ECO:0000256" key="4">
    <source>
        <dbReference type="PIRNR" id="PIRNR000777"/>
    </source>
</evidence>
<keyword evidence="6" id="KW-0240">DNA-directed RNA polymerase</keyword>
<evidence type="ECO:0000256" key="1">
    <source>
        <dbReference type="ARBA" id="ARBA00004123"/>
    </source>
</evidence>
<sequence>MAPGRGRGGGGGFSARPGTVNIGGVELAWDISGLGEIKKTPAERFPKRDPPLAPPATPAERATVQHMLAARDRMHEGPFYTILGDGRKNGLKRKANEPAPTETSLFNPFTDNHTYTSKYFKVRRRAPKLDTHPFVVEFFPEELRSVLGNQDNAANDPNQKRKVLTVTKHSAMTAIDRMIKTEEGRTEQAARDEDEADEEADEEELAEDEDKPDAVEEDDNWSAVSTDSEESGDDYNAEQYFDNGEDDDIDDADPYENTYE</sequence>
<reference evidence="6 7" key="1">
    <citation type="submission" date="2020-01" db="EMBL/GenBank/DDBJ databases">
        <authorList>
            <consortium name="DOE Joint Genome Institute"/>
            <person name="Haridas S."/>
            <person name="Albert R."/>
            <person name="Binder M."/>
            <person name="Bloem J."/>
            <person name="Labutti K."/>
            <person name="Salamov A."/>
            <person name="Andreopoulos B."/>
            <person name="Baker S.E."/>
            <person name="Barry K."/>
            <person name="Bills G."/>
            <person name="Bluhm B.H."/>
            <person name="Cannon C."/>
            <person name="Castanera R."/>
            <person name="Culley D.E."/>
            <person name="Daum C."/>
            <person name="Ezra D."/>
            <person name="Gonzalez J.B."/>
            <person name="Henrissat B."/>
            <person name="Kuo A."/>
            <person name="Liang C."/>
            <person name="Lipzen A."/>
            <person name="Lutzoni F."/>
            <person name="Magnuson J."/>
            <person name="Mondo S."/>
            <person name="Nolan M."/>
            <person name="Ohm R."/>
            <person name="Pangilinan J."/>
            <person name="Park H.-J.H."/>
            <person name="Ramirez L."/>
            <person name="Alfaro M."/>
            <person name="Sun H."/>
            <person name="Tritt A."/>
            <person name="Yoshinaga Y."/>
            <person name="Zwiers L.-H.L."/>
            <person name="Turgeon B.G."/>
            <person name="Goodwin S.B."/>
            <person name="Spatafora J.W."/>
            <person name="Crous P.W."/>
            <person name="Grigoriev I.V."/>
        </authorList>
    </citation>
    <scope>NUCLEOTIDE SEQUENCE [LARGE SCALE GENOMIC DNA]</scope>
    <source>
        <strain evidence="6 7">CBS 611.86</strain>
    </source>
</reference>
<dbReference type="PIRSF" id="PIRSF000777">
    <property type="entry name" value="RNA_polIII_C31"/>
    <property type="match status" value="1"/>
</dbReference>
<dbReference type="GO" id="GO:0005666">
    <property type="term" value="C:RNA polymerase III complex"/>
    <property type="evidence" value="ECO:0007669"/>
    <property type="project" value="UniProtKB-UniRule"/>
</dbReference>
<dbReference type="AlphaFoldDB" id="A0A7C8I6E9"/>
<name>A0A7C8I6E9_9PLEO</name>
<proteinExistence type="inferred from homology"/>
<dbReference type="Pfam" id="PF11705">
    <property type="entry name" value="RNA_pol_3_Rpc31"/>
    <property type="match status" value="1"/>
</dbReference>
<dbReference type="EMBL" id="JAADJZ010000010">
    <property type="protein sequence ID" value="KAF2871954.1"/>
    <property type="molecule type" value="Genomic_DNA"/>
</dbReference>
<protein>
    <recommendedName>
        <fullName evidence="4">DNA-directed RNA polymerase III subunit</fullName>
    </recommendedName>
</protein>
<dbReference type="OrthoDB" id="5377312at2759"/>
<keyword evidence="6" id="KW-0804">Transcription</keyword>
<evidence type="ECO:0000313" key="6">
    <source>
        <dbReference type="EMBL" id="KAF2871954.1"/>
    </source>
</evidence>
<feature type="compositionally biased region" description="Basic and acidic residues" evidence="5">
    <location>
        <begin position="177"/>
        <end position="191"/>
    </location>
</feature>
<feature type="compositionally biased region" description="Acidic residues" evidence="5">
    <location>
        <begin position="192"/>
        <end position="220"/>
    </location>
</feature>
<dbReference type="PANTHER" id="PTHR15367">
    <property type="entry name" value="DNA-DIRECTED RNA POLYMERASE III"/>
    <property type="match status" value="1"/>
</dbReference>
<organism evidence="6 7">
    <name type="scientific">Massariosphaeria phaeospora</name>
    <dbReference type="NCBI Taxonomy" id="100035"/>
    <lineage>
        <taxon>Eukaryota</taxon>
        <taxon>Fungi</taxon>
        <taxon>Dikarya</taxon>
        <taxon>Ascomycota</taxon>
        <taxon>Pezizomycotina</taxon>
        <taxon>Dothideomycetes</taxon>
        <taxon>Pleosporomycetidae</taxon>
        <taxon>Pleosporales</taxon>
        <taxon>Pleosporales incertae sedis</taxon>
        <taxon>Massariosphaeria</taxon>
    </lineage>
</organism>
<feature type="compositionally biased region" description="Acidic residues" evidence="5">
    <location>
        <begin position="227"/>
        <end position="236"/>
    </location>
</feature>
<feature type="region of interest" description="Disordered" evidence="5">
    <location>
        <begin position="174"/>
        <end position="260"/>
    </location>
</feature>
<evidence type="ECO:0000256" key="2">
    <source>
        <dbReference type="ARBA" id="ARBA00008352"/>
    </source>
</evidence>
<evidence type="ECO:0000313" key="7">
    <source>
        <dbReference type="Proteomes" id="UP000481861"/>
    </source>
</evidence>
<comment type="subunit">
    <text evidence="4">Component of the RNA polymerase III (Pol III) complex.</text>
</comment>
<comment type="subcellular location">
    <subcellularLocation>
        <location evidence="1 4">Nucleus</location>
    </subcellularLocation>
</comment>
<feature type="region of interest" description="Disordered" evidence="5">
    <location>
        <begin position="40"/>
        <end position="60"/>
    </location>
</feature>
<evidence type="ECO:0000256" key="5">
    <source>
        <dbReference type="SAM" id="MobiDB-lite"/>
    </source>
</evidence>
<feature type="compositionally biased region" description="Acidic residues" evidence="5">
    <location>
        <begin position="243"/>
        <end position="260"/>
    </location>
</feature>
<accession>A0A7C8I6E9</accession>
<gene>
    <name evidence="6" type="ORF">BDV95DRAFT_493216</name>
</gene>
<keyword evidence="3 4" id="KW-0539">Nucleus</keyword>
<comment type="function">
    <text evidence="4">DNA-dependent RNA polymerase catalyzes the transcription of DNA into RNA using the four ribonucleoside triphosphates as substrates. Specific peripheric component of RNA polymerase III which synthesizes small RNAs, such as 5S rRNA and tRNAs.</text>
</comment>
<comment type="caution">
    <text evidence="6">The sequence shown here is derived from an EMBL/GenBank/DDBJ whole genome shotgun (WGS) entry which is preliminary data.</text>
</comment>
<dbReference type="InterPro" id="IPR024661">
    <property type="entry name" value="RNA_pol_III_Rpc31"/>
</dbReference>
<dbReference type="PANTHER" id="PTHR15367:SF2">
    <property type="entry name" value="DNA-DIRECTED RNA POLYMERASE III SUBUNIT"/>
    <property type="match status" value="1"/>
</dbReference>